<gene>
    <name evidence="1" type="ORF">M011DRAFT_351170</name>
</gene>
<accession>A0A6A6VFC7</accession>
<dbReference type="Proteomes" id="UP000799440">
    <property type="component" value="Unassembled WGS sequence"/>
</dbReference>
<dbReference type="PANTHER" id="PTHR39596">
    <property type="match status" value="1"/>
</dbReference>
<evidence type="ECO:0000313" key="1">
    <source>
        <dbReference type="EMBL" id="KAF2748506.1"/>
    </source>
</evidence>
<proteinExistence type="predicted"/>
<sequence>MDMLPIPGSSFPGLETPLLDASQHTFHDRSSQSLDRFLSHEGFNKAELIDPKTPPPRAATLLQSWLFFGVLSQALRVRIKAVDFGVPTSNGHFQRRITLSPLPSMLKETSYYEEADRSKLQHRRTLLETAFQYLKEIEAGPLHTLANKSIVAVTLSIRVLYSTLIAYDGGPDLELLPHPLIAKRLEDQDWCPSHIRRIMADQNTLLACYLMRVRRPNPRGYSHSRCPGTHCVATNTKLLGGYVTQHTHRKPEDCPFIAVGNKEVRSIIAKGGIPLVSIRIPSSGKHGIELRVRQATAEDKYVAISHVWADGLGNSKSNSLPACQLRRLSDYLTRLPNPTCKKFENNARDQLVFGPLSVRSPSSGPGVTWERPNSTRLFWMDTLCIPVAGDKGKADQEAAQLKVKAINMMADIYGRASHVLVLDSTLQECRIANMQRSERLAHILFSPWMGRSWTLQEGALNRHVYFQFSDGAYNVNDLVPNDGQPLTNNDWYPARFVRLSLGESMKSFMWAWKSSRNSSKRTDETVAVVANFESFIFKTLHRKCIQALHRSGLDTPKNRAYQWKSALSPFEAQWVQRFVCVWNGLSTRTTTMEDDLPAIFSNLLDLDTETILSLPPSERLGAIVRAGPALPLSLLCIPCPRLGVNDKRKSRWVPRSLLRVPLEEEPAFSLDDKQRLVLKHKDIRTVMRPLLLVPLKPLIPSEEMVLQYSGSRWKITSHREPNDVFAEHRKDHIGFIISGNEELRARHLQPIEACCVRIVRHTSSQQIEAVYDCACTAVMLQEANGPAKASKSDVQVREETDWTLTILPGASESPVLLRCEEPPPRSRITRKLSNLWPYI</sequence>
<organism evidence="1 2">
    <name type="scientific">Sporormia fimetaria CBS 119925</name>
    <dbReference type="NCBI Taxonomy" id="1340428"/>
    <lineage>
        <taxon>Eukaryota</taxon>
        <taxon>Fungi</taxon>
        <taxon>Dikarya</taxon>
        <taxon>Ascomycota</taxon>
        <taxon>Pezizomycotina</taxon>
        <taxon>Dothideomycetes</taxon>
        <taxon>Pleosporomycetidae</taxon>
        <taxon>Pleosporales</taxon>
        <taxon>Sporormiaceae</taxon>
        <taxon>Sporormia</taxon>
    </lineage>
</organism>
<dbReference type="PANTHER" id="PTHR39596:SF2">
    <property type="entry name" value="HET DOMAIN PROTEIN (AFU_ORTHOLOGUE AFUA_1G17550)-RELATED"/>
    <property type="match status" value="1"/>
</dbReference>
<protein>
    <recommendedName>
        <fullName evidence="3">Heterokaryon incompatibility domain-containing protein</fullName>
    </recommendedName>
</protein>
<evidence type="ECO:0000313" key="2">
    <source>
        <dbReference type="Proteomes" id="UP000799440"/>
    </source>
</evidence>
<dbReference type="EMBL" id="MU006569">
    <property type="protein sequence ID" value="KAF2748506.1"/>
    <property type="molecule type" value="Genomic_DNA"/>
</dbReference>
<name>A0A6A6VFC7_9PLEO</name>
<dbReference type="OrthoDB" id="2426273at2759"/>
<keyword evidence="2" id="KW-1185">Reference proteome</keyword>
<dbReference type="AlphaFoldDB" id="A0A6A6VFC7"/>
<evidence type="ECO:0008006" key="3">
    <source>
        <dbReference type="Google" id="ProtNLM"/>
    </source>
</evidence>
<reference evidence="1" key="1">
    <citation type="journal article" date="2020" name="Stud. Mycol.">
        <title>101 Dothideomycetes genomes: a test case for predicting lifestyles and emergence of pathogens.</title>
        <authorList>
            <person name="Haridas S."/>
            <person name="Albert R."/>
            <person name="Binder M."/>
            <person name="Bloem J."/>
            <person name="Labutti K."/>
            <person name="Salamov A."/>
            <person name="Andreopoulos B."/>
            <person name="Baker S."/>
            <person name="Barry K."/>
            <person name="Bills G."/>
            <person name="Bluhm B."/>
            <person name="Cannon C."/>
            <person name="Castanera R."/>
            <person name="Culley D."/>
            <person name="Daum C."/>
            <person name="Ezra D."/>
            <person name="Gonzalez J."/>
            <person name="Henrissat B."/>
            <person name="Kuo A."/>
            <person name="Liang C."/>
            <person name="Lipzen A."/>
            <person name="Lutzoni F."/>
            <person name="Magnuson J."/>
            <person name="Mondo S."/>
            <person name="Nolan M."/>
            <person name="Ohm R."/>
            <person name="Pangilinan J."/>
            <person name="Park H.-J."/>
            <person name="Ramirez L."/>
            <person name="Alfaro M."/>
            <person name="Sun H."/>
            <person name="Tritt A."/>
            <person name="Yoshinaga Y."/>
            <person name="Zwiers L.-H."/>
            <person name="Turgeon B."/>
            <person name="Goodwin S."/>
            <person name="Spatafora J."/>
            <person name="Crous P."/>
            <person name="Grigoriev I."/>
        </authorList>
    </citation>
    <scope>NUCLEOTIDE SEQUENCE</scope>
    <source>
        <strain evidence="1">CBS 119925</strain>
    </source>
</reference>